<dbReference type="InterPro" id="IPR043155">
    <property type="entry name" value="VPS33_dom3b"/>
</dbReference>
<dbReference type="Pfam" id="PF00995">
    <property type="entry name" value="Sec1"/>
    <property type="match status" value="1"/>
</dbReference>
<evidence type="ECO:0000256" key="1">
    <source>
        <dbReference type="ARBA" id="ARBA00009884"/>
    </source>
</evidence>
<protein>
    <submittedName>
        <fullName evidence="3">Sec1 family protein</fullName>
    </submittedName>
    <submittedName>
        <fullName evidence="4">Sec1_family protein</fullName>
    </submittedName>
</protein>
<dbReference type="PANTHER" id="PTHR11679">
    <property type="entry name" value="VESICLE PROTEIN SORTING-ASSOCIATED"/>
    <property type="match status" value="1"/>
</dbReference>
<comment type="caution">
    <text evidence="3">The sequence shown here is derived from an EMBL/GenBank/DDBJ whole genome shotgun (WGS) entry which is preliminary data.</text>
</comment>
<dbReference type="Gene3D" id="3.40.50.1910">
    <property type="match status" value="2"/>
</dbReference>
<sequence>MAHNFKSSAMDLSKLQIHVQTEFHNALKLSQTSVLIVDESLFQSVRSAVGDLSKTPTLSQTRVLPMQSRYCTAESLKEHQNISFFSFSDSVLIQKLIAYLKSLPHAFVQRCNFNLFVSPQLQFHSEQLVKESGFKLKVMNLNVPVFVQDVDLLTLNDNSFSDQILGEQLNSKQIFDSLYLIQKLYGVFSEIFFKGKLSSNLALQLYEKTYCDLKIDKQQYPTHSQFYKLILIDRSCDPVSPLLTPVGYEPLLKEFCQANGTHYYTNPQYAFIEKPNESVFQQSNTNLNADNTQVQEKFALIDNNLTFSTDPVYSKIHSTQIGHTAEKIDQVAKSIKEFYAQKQNIREQKIAVVKDIGQQVKFFRLLETKLQLHMKFLQQILAHTNSEFYRKFDLEQALLKDHKVIDTAQVQAYINQMITLNQPLQQVLRFSCIYSLIIGGLEVNFYQKLIRNILHMYGFKYYPTLNYLASIGWLCSNKHKSFSFAQACDFFGTDQPNENAQFSSRQPISVRLIETICYSDLYQQLYNCDSDDKDLQNYLRKMLGSKTKKCTVNQGSSLLPGGETATYVLDELSTPTKHTKLNCLVCFVGGVSQAEISAIRQLNEARGEDFVQFGDKFSITILTSTILSGDSIISGFFDQGSGVKFVDDAGQLKEVQVNDTALGKETGHEVEAEGDITEQKKRKRTRRV</sequence>
<dbReference type="GO" id="GO:0016192">
    <property type="term" value="P:vesicle-mediated transport"/>
    <property type="evidence" value="ECO:0007669"/>
    <property type="project" value="InterPro"/>
</dbReference>
<accession>A0AA86N7D2</accession>
<dbReference type="InterPro" id="IPR027482">
    <property type="entry name" value="Sec1-like_dom2"/>
</dbReference>
<dbReference type="EMBL" id="CAXDID020000567">
    <property type="protein sequence ID" value="CAL6103490.1"/>
    <property type="molecule type" value="Genomic_DNA"/>
</dbReference>
<feature type="region of interest" description="Disordered" evidence="2">
    <location>
        <begin position="664"/>
        <end position="688"/>
    </location>
</feature>
<evidence type="ECO:0000313" key="4">
    <source>
        <dbReference type="EMBL" id="CAL6103490.1"/>
    </source>
</evidence>
<proteinExistence type="inferred from homology"/>
<dbReference type="AlphaFoldDB" id="A0AA86N7D2"/>
<reference evidence="4 5" key="2">
    <citation type="submission" date="2024-07" db="EMBL/GenBank/DDBJ databases">
        <authorList>
            <person name="Akdeniz Z."/>
        </authorList>
    </citation>
    <scope>NUCLEOTIDE SEQUENCE [LARGE SCALE GENOMIC DNA]</scope>
</reference>
<dbReference type="InterPro" id="IPR001619">
    <property type="entry name" value="Sec1-like"/>
</dbReference>
<name>A0AA86N7D2_9EUKA</name>
<dbReference type="Proteomes" id="UP001642409">
    <property type="component" value="Unassembled WGS sequence"/>
</dbReference>
<dbReference type="Gene3D" id="1.25.40.850">
    <property type="match status" value="1"/>
</dbReference>
<evidence type="ECO:0000256" key="2">
    <source>
        <dbReference type="SAM" id="MobiDB-lite"/>
    </source>
</evidence>
<evidence type="ECO:0000313" key="3">
    <source>
        <dbReference type="EMBL" id="CAI9914198.1"/>
    </source>
</evidence>
<dbReference type="SUPFAM" id="SSF56815">
    <property type="entry name" value="Sec1/munc18-like (SM) proteins"/>
    <property type="match status" value="1"/>
</dbReference>
<reference evidence="3" key="1">
    <citation type="submission" date="2023-06" db="EMBL/GenBank/DDBJ databases">
        <authorList>
            <person name="Kurt Z."/>
        </authorList>
    </citation>
    <scope>NUCLEOTIDE SEQUENCE</scope>
</reference>
<keyword evidence="5" id="KW-1185">Reference proteome</keyword>
<organism evidence="3">
    <name type="scientific">Hexamita inflata</name>
    <dbReference type="NCBI Taxonomy" id="28002"/>
    <lineage>
        <taxon>Eukaryota</taxon>
        <taxon>Metamonada</taxon>
        <taxon>Diplomonadida</taxon>
        <taxon>Hexamitidae</taxon>
        <taxon>Hexamitinae</taxon>
        <taxon>Hexamita</taxon>
    </lineage>
</organism>
<dbReference type="InterPro" id="IPR036045">
    <property type="entry name" value="Sec1-like_sf"/>
</dbReference>
<evidence type="ECO:0000313" key="5">
    <source>
        <dbReference type="Proteomes" id="UP001642409"/>
    </source>
</evidence>
<gene>
    <name evidence="3" type="ORF">HINF_LOCUS1843</name>
    <name evidence="4" type="ORF">HINF_LOCUS72169</name>
</gene>
<comment type="similarity">
    <text evidence="1">Belongs to the STXBP/unc-18/SEC1 family.</text>
</comment>
<dbReference type="EMBL" id="CATOUU010000043">
    <property type="protein sequence ID" value="CAI9914198.1"/>
    <property type="molecule type" value="Genomic_DNA"/>
</dbReference>